<keyword evidence="1" id="KW-0547">Nucleotide-binding</keyword>
<dbReference type="InterPro" id="IPR016155">
    <property type="entry name" value="Mopterin_synth/thiamin_S_b"/>
</dbReference>
<dbReference type="GO" id="GO:0006777">
    <property type="term" value="P:Mo-molybdopterin cofactor biosynthetic process"/>
    <property type="evidence" value="ECO:0007669"/>
    <property type="project" value="InterPro"/>
</dbReference>
<accession>A0A918RR53</accession>
<evidence type="ECO:0000313" key="4">
    <source>
        <dbReference type="EMBL" id="GHA07037.1"/>
    </source>
</evidence>
<gene>
    <name evidence="4" type="primary">moaD</name>
    <name evidence="4" type="ORF">GCM10008090_15940</name>
</gene>
<evidence type="ECO:0000256" key="1">
    <source>
        <dbReference type="ARBA" id="ARBA00022741"/>
    </source>
</evidence>
<dbReference type="SUPFAM" id="SSF54285">
    <property type="entry name" value="MoaD/ThiS"/>
    <property type="match status" value="1"/>
</dbReference>
<dbReference type="Gene3D" id="3.10.20.30">
    <property type="match status" value="1"/>
</dbReference>
<sequence length="83" mass="8815">MIKVRLFAHLRELAGTDTLEIPIGVMRTTGDLLDGLTPYAPSALIEALDDQSAMISVDQRYAGWEAPLHDGAEVGILPPVSGG</sequence>
<dbReference type="PANTHER" id="PTHR33359">
    <property type="entry name" value="MOLYBDOPTERIN SYNTHASE SULFUR CARRIER SUBUNIT"/>
    <property type="match status" value="1"/>
</dbReference>
<organism evidence="4 5">
    <name type="scientific">Arenicella chitinivorans</name>
    <dbReference type="NCBI Taxonomy" id="1329800"/>
    <lineage>
        <taxon>Bacteria</taxon>
        <taxon>Pseudomonadati</taxon>
        <taxon>Pseudomonadota</taxon>
        <taxon>Gammaproteobacteria</taxon>
        <taxon>Arenicellales</taxon>
        <taxon>Arenicellaceae</taxon>
        <taxon>Arenicella</taxon>
    </lineage>
</organism>
<protein>
    <recommendedName>
        <fullName evidence="3">Molybdopterin synthase sulfur carrier subunit</fullName>
    </recommendedName>
</protein>
<keyword evidence="5" id="KW-1185">Reference proteome</keyword>
<evidence type="ECO:0000256" key="2">
    <source>
        <dbReference type="ARBA" id="ARBA00024200"/>
    </source>
</evidence>
<evidence type="ECO:0000256" key="3">
    <source>
        <dbReference type="ARBA" id="ARBA00024247"/>
    </source>
</evidence>
<dbReference type="GO" id="GO:0000166">
    <property type="term" value="F:nucleotide binding"/>
    <property type="evidence" value="ECO:0007669"/>
    <property type="project" value="UniProtKB-KW"/>
</dbReference>
<dbReference type="InterPro" id="IPR044672">
    <property type="entry name" value="MOCS2A"/>
</dbReference>
<dbReference type="Proteomes" id="UP000614811">
    <property type="component" value="Unassembled WGS sequence"/>
</dbReference>
<dbReference type="InterPro" id="IPR012675">
    <property type="entry name" value="Beta-grasp_dom_sf"/>
</dbReference>
<reference evidence="4" key="2">
    <citation type="submission" date="2020-09" db="EMBL/GenBank/DDBJ databases">
        <authorList>
            <person name="Sun Q."/>
            <person name="Kim S."/>
        </authorList>
    </citation>
    <scope>NUCLEOTIDE SEQUENCE</scope>
    <source>
        <strain evidence="4">KCTC 12711</strain>
    </source>
</reference>
<dbReference type="InterPro" id="IPR010038">
    <property type="entry name" value="MoaD_arc-typ"/>
</dbReference>
<dbReference type="Pfam" id="PF02597">
    <property type="entry name" value="ThiS"/>
    <property type="match status" value="1"/>
</dbReference>
<dbReference type="InterPro" id="IPR003749">
    <property type="entry name" value="ThiS/MoaD-like"/>
</dbReference>
<dbReference type="AlphaFoldDB" id="A0A918RR53"/>
<evidence type="ECO:0000313" key="5">
    <source>
        <dbReference type="Proteomes" id="UP000614811"/>
    </source>
</evidence>
<comment type="similarity">
    <text evidence="2">Belongs to the MoaD family.</text>
</comment>
<dbReference type="CDD" id="cd00754">
    <property type="entry name" value="Ubl_MoaD"/>
    <property type="match status" value="1"/>
</dbReference>
<proteinExistence type="inferred from homology"/>
<name>A0A918RR53_9GAMM</name>
<dbReference type="EMBL" id="BMXA01000002">
    <property type="protein sequence ID" value="GHA07037.1"/>
    <property type="molecule type" value="Genomic_DNA"/>
</dbReference>
<dbReference type="GO" id="GO:1990133">
    <property type="term" value="C:molybdopterin adenylyltransferase complex"/>
    <property type="evidence" value="ECO:0007669"/>
    <property type="project" value="TreeGrafter"/>
</dbReference>
<dbReference type="RefSeq" id="WP_189399631.1">
    <property type="nucleotide sequence ID" value="NZ_BMXA01000002.1"/>
</dbReference>
<reference evidence="4" key="1">
    <citation type="journal article" date="2014" name="Int. J. Syst. Evol. Microbiol.">
        <title>Complete genome sequence of Corynebacterium casei LMG S-19264T (=DSM 44701T), isolated from a smear-ripened cheese.</title>
        <authorList>
            <consortium name="US DOE Joint Genome Institute (JGI-PGF)"/>
            <person name="Walter F."/>
            <person name="Albersmeier A."/>
            <person name="Kalinowski J."/>
            <person name="Ruckert C."/>
        </authorList>
    </citation>
    <scope>NUCLEOTIDE SEQUENCE</scope>
    <source>
        <strain evidence="4">KCTC 12711</strain>
    </source>
</reference>
<comment type="caution">
    <text evidence="4">The sequence shown here is derived from an EMBL/GenBank/DDBJ whole genome shotgun (WGS) entry which is preliminary data.</text>
</comment>
<dbReference type="NCBIfam" id="TIGR01687">
    <property type="entry name" value="moaD_arch"/>
    <property type="match status" value="1"/>
</dbReference>
<dbReference type="PANTHER" id="PTHR33359:SF1">
    <property type="entry name" value="MOLYBDOPTERIN SYNTHASE SULFUR CARRIER SUBUNIT"/>
    <property type="match status" value="1"/>
</dbReference>